<proteinExistence type="predicted"/>
<sequence>MRNCDSGVSQRRLPSNIHSRSLREIYFIPDLKGVESYCYRDANLEQRMYTFGNNWRSNKRRLDTEIPRYLSGLQSQWTKSMGMSRERMLLCWLWGVTCGSQHHTFSGPKVIQNHYLFSTFIILFCTCHINRKIRAEVGKEEIVGALVETGK</sequence>
<reference evidence="1" key="1">
    <citation type="journal article" date="2022" name="bioRxiv">
        <title>Sequencing and chromosome-scale assembly of the giantPleurodeles waltlgenome.</title>
        <authorList>
            <person name="Brown T."/>
            <person name="Elewa A."/>
            <person name="Iarovenko S."/>
            <person name="Subramanian E."/>
            <person name="Araus A.J."/>
            <person name="Petzold A."/>
            <person name="Susuki M."/>
            <person name="Suzuki K.-i.T."/>
            <person name="Hayashi T."/>
            <person name="Toyoda A."/>
            <person name="Oliveira C."/>
            <person name="Osipova E."/>
            <person name="Leigh N.D."/>
            <person name="Simon A."/>
            <person name="Yun M.H."/>
        </authorList>
    </citation>
    <scope>NUCLEOTIDE SEQUENCE</scope>
    <source>
        <strain evidence="1">20211129_DDA</strain>
        <tissue evidence="1">Liver</tissue>
    </source>
</reference>
<organism evidence="1 2">
    <name type="scientific">Pleurodeles waltl</name>
    <name type="common">Iberian ribbed newt</name>
    <dbReference type="NCBI Taxonomy" id="8319"/>
    <lineage>
        <taxon>Eukaryota</taxon>
        <taxon>Metazoa</taxon>
        <taxon>Chordata</taxon>
        <taxon>Craniata</taxon>
        <taxon>Vertebrata</taxon>
        <taxon>Euteleostomi</taxon>
        <taxon>Amphibia</taxon>
        <taxon>Batrachia</taxon>
        <taxon>Caudata</taxon>
        <taxon>Salamandroidea</taxon>
        <taxon>Salamandridae</taxon>
        <taxon>Pleurodelinae</taxon>
        <taxon>Pleurodeles</taxon>
    </lineage>
</organism>
<protein>
    <submittedName>
        <fullName evidence="1">Uncharacterized protein</fullName>
    </submittedName>
</protein>
<evidence type="ECO:0000313" key="2">
    <source>
        <dbReference type="Proteomes" id="UP001066276"/>
    </source>
</evidence>
<name>A0AAV7T649_PLEWA</name>
<dbReference type="Proteomes" id="UP001066276">
    <property type="component" value="Chromosome 4_1"/>
</dbReference>
<keyword evidence="2" id="KW-1185">Reference proteome</keyword>
<evidence type="ECO:0000313" key="1">
    <source>
        <dbReference type="EMBL" id="KAJ1171428.1"/>
    </source>
</evidence>
<dbReference type="EMBL" id="JANPWB010000007">
    <property type="protein sequence ID" value="KAJ1171428.1"/>
    <property type="molecule type" value="Genomic_DNA"/>
</dbReference>
<dbReference type="AlphaFoldDB" id="A0AAV7T649"/>
<accession>A0AAV7T649</accession>
<gene>
    <name evidence="1" type="ORF">NDU88_003290</name>
</gene>
<comment type="caution">
    <text evidence="1">The sequence shown here is derived from an EMBL/GenBank/DDBJ whole genome shotgun (WGS) entry which is preliminary data.</text>
</comment>